<comment type="function">
    <text evidence="13">The RuvA-RuvB-RuvC complex processes Holliday junction (HJ) DNA during genetic recombination and DNA repair. Endonuclease that resolves HJ intermediates. Cleaves cruciform DNA by making single-stranded nicks across the HJ at symmetrical positions within the homologous arms, yielding a 5'-phosphate and a 3'-hydroxyl group; requires a central core of homology in the junction. The consensus cleavage sequence is 5'-(A/T)TT(C/G)-3'. Cleavage occurs on the 3'-side of the TT dinucleotide at the point of strand exchange. HJ branch migration catalyzed by RuvA-RuvB allows RuvC to scan DNA until it finds its consensus sequence, where it cleaves and resolves the cruciform DNA.</text>
</comment>
<dbReference type="PANTHER" id="PTHR30194">
    <property type="entry name" value="CROSSOVER JUNCTION ENDODEOXYRIBONUCLEASE RUVC"/>
    <property type="match status" value="1"/>
</dbReference>
<evidence type="ECO:0000256" key="10">
    <source>
        <dbReference type="ARBA" id="ARBA00023172"/>
    </source>
</evidence>
<dbReference type="InterPro" id="IPR002176">
    <property type="entry name" value="X-over_junc_endoDNase_RuvC"/>
</dbReference>
<dbReference type="InterPro" id="IPR020563">
    <property type="entry name" value="X-over_junc_endoDNase_Mg_BS"/>
</dbReference>
<dbReference type="GO" id="GO:0008821">
    <property type="term" value="F:crossover junction DNA endonuclease activity"/>
    <property type="evidence" value="ECO:0007669"/>
    <property type="project" value="UniProtKB-UniRule"/>
</dbReference>
<feature type="binding site" evidence="13">
    <location>
        <position position="139"/>
    </location>
    <ligand>
        <name>Mg(2+)</name>
        <dbReference type="ChEBI" id="CHEBI:18420"/>
        <label>1</label>
    </ligand>
</feature>
<dbReference type="PRINTS" id="PR00696">
    <property type="entry name" value="RSOLVASERUVC"/>
</dbReference>
<keyword evidence="10 13" id="KW-0233">DNA recombination</keyword>
<dbReference type="GO" id="GO:0006310">
    <property type="term" value="P:DNA recombination"/>
    <property type="evidence" value="ECO:0007669"/>
    <property type="project" value="UniProtKB-UniRule"/>
</dbReference>
<feature type="active site" evidence="13">
    <location>
        <position position="7"/>
    </location>
</feature>
<evidence type="ECO:0000256" key="5">
    <source>
        <dbReference type="ARBA" id="ARBA00022759"/>
    </source>
</evidence>
<comment type="cofactor">
    <cofactor evidence="13">
        <name>Mg(2+)</name>
        <dbReference type="ChEBI" id="CHEBI:18420"/>
    </cofactor>
    <text evidence="13">Binds 2 Mg(2+) ion per subunit.</text>
</comment>
<dbReference type="EMBL" id="FNCE01000001">
    <property type="protein sequence ID" value="SDF54746.1"/>
    <property type="molecule type" value="Genomic_DNA"/>
</dbReference>
<feature type="active site" evidence="13">
    <location>
        <position position="139"/>
    </location>
</feature>
<comment type="subcellular location">
    <subcellularLocation>
        <location evidence="13">Cytoplasm</location>
    </subcellularLocation>
</comment>
<dbReference type="AlphaFoldDB" id="A0A1G7LZB7"/>
<dbReference type="GO" id="GO:0009432">
    <property type="term" value="P:SOS response"/>
    <property type="evidence" value="ECO:0007669"/>
    <property type="project" value="UniProtKB-ARBA"/>
</dbReference>
<keyword evidence="7 13" id="KW-0378">Hydrolase</keyword>
<dbReference type="GO" id="GO:0048476">
    <property type="term" value="C:Holliday junction resolvase complex"/>
    <property type="evidence" value="ECO:0007669"/>
    <property type="project" value="UniProtKB-UniRule"/>
</dbReference>
<keyword evidence="2 13" id="KW-0963">Cytoplasm</keyword>
<evidence type="ECO:0000256" key="9">
    <source>
        <dbReference type="ARBA" id="ARBA00023125"/>
    </source>
</evidence>
<name>A0A1G7LZB7_9PROT</name>
<sequence>MRVLGLDPGLRRTGWGVIESAGTRLTHLANGVVTTDNTLDTAQRLVELHEGLSAVLGTYRPDAAAVEESLANKNAKTSLKLGVARGVVLLAPAQAGLPVTQYLPMIVKKAVVGTGHAEKQQIAPMIQRLLPGCAVDNEDSADALAVAICHAHHAGTRTSWASVAQQGRAS</sequence>
<feature type="active site" evidence="13">
    <location>
        <position position="67"/>
    </location>
</feature>
<evidence type="ECO:0000256" key="6">
    <source>
        <dbReference type="ARBA" id="ARBA00022763"/>
    </source>
</evidence>
<dbReference type="GO" id="GO:0000287">
    <property type="term" value="F:magnesium ion binding"/>
    <property type="evidence" value="ECO:0007669"/>
    <property type="project" value="UniProtKB-UniRule"/>
</dbReference>
<proteinExistence type="inferred from homology"/>
<keyword evidence="11 13" id="KW-0234">DNA repair</keyword>
<keyword evidence="5 13" id="KW-0255">Endonuclease</keyword>
<dbReference type="PANTHER" id="PTHR30194:SF3">
    <property type="entry name" value="CROSSOVER JUNCTION ENDODEOXYRIBONUCLEASE RUVC"/>
    <property type="match status" value="1"/>
</dbReference>
<dbReference type="RefSeq" id="WP_090018448.1">
    <property type="nucleotide sequence ID" value="NZ_FNCE01000001.1"/>
</dbReference>
<keyword evidence="9 13" id="KW-0238">DNA-binding</keyword>
<comment type="similarity">
    <text evidence="1 13">Belongs to the RuvC family.</text>
</comment>
<evidence type="ECO:0000256" key="2">
    <source>
        <dbReference type="ARBA" id="ARBA00022490"/>
    </source>
</evidence>
<dbReference type="GO" id="GO:0006281">
    <property type="term" value="P:DNA repair"/>
    <property type="evidence" value="ECO:0007669"/>
    <property type="project" value="UniProtKB-UniRule"/>
</dbReference>
<dbReference type="GO" id="GO:0003677">
    <property type="term" value="F:DNA binding"/>
    <property type="evidence" value="ECO:0007669"/>
    <property type="project" value="UniProtKB-KW"/>
</dbReference>
<feature type="binding site" evidence="13">
    <location>
        <position position="67"/>
    </location>
    <ligand>
        <name>Mg(2+)</name>
        <dbReference type="ChEBI" id="CHEBI:18420"/>
        <label>2</label>
    </ligand>
</feature>
<dbReference type="HAMAP" id="MF_00034">
    <property type="entry name" value="RuvC"/>
    <property type="match status" value="1"/>
</dbReference>
<keyword evidence="6 13" id="KW-0227">DNA damage</keyword>
<keyword evidence="3 13" id="KW-0540">Nuclease</keyword>
<gene>
    <name evidence="13" type="primary">ruvC</name>
    <name evidence="15" type="ORF">SAMN05216241_101425</name>
</gene>
<dbReference type="STRING" id="1082479.SAMN05216241_101425"/>
<dbReference type="GO" id="GO:0005737">
    <property type="term" value="C:cytoplasm"/>
    <property type="evidence" value="ECO:0007669"/>
    <property type="project" value="UniProtKB-SubCell"/>
</dbReference>
<evidence type="ECO:0000256" key="3">
    <source>
        <dbReference type="ARBA" id="ARBA00022722"/>
    </source>
</evidence>
<organism evidence="15 16">
    <name type="scientific">Limimonas halophila</name>
    <dbReference type="NCBI Taxonomy" id="1082479"/>
    <lineage>
        <taxon>Bacteria</taxon>
        <taxon>Pseudomonadati</taxon>
        <taxon>Pseudomonadota</taxon>
        <taxon>Alphaproteobacteria</taxon>
        <taxon>Rhodospirillales</taxon>
        <taxon>Rhodovibrionaceae</taxon>
        <taxon>Limimonas</taxon>
    </lineage>
</organism>
<evidence type="ECO:0000256" key="4">
    <source>
        <dbReference type="ARBA" id="ARBA00022723"/>
    </source>
</evidence>
<dbReference type="EC" id="3.1.21.10" evidence="13 14"/>
<evidence type="ECO:0000256" key="12">
    <source>
        <dbReference type="ARBA" id="ARBA00029354"/>
    </source>
</evidence>
<evidence type="ECO:0000256" key="8">
    <source>
        <dbReference type="ARBA" id="ARBA00022842"/>
    </source>
</evidence>
<accession>A0A1G7LZB7</accession>
<keyword evidence="16" id="KW-1185">Reference proteome</keyword>
<evidence type="ECO:0000256" key="13">
    <source>
        <dbReference type="HAMAP-Rule" id="MF_00034"/>
    </source>
</evidence>
<keyword evidence="8 13" id="KW-0460">Magnesium</keyword>
<dbReference type="Gene3D" id="3.30.420.10">
    <property type="entry name" value="Ribonuclease H-like superfamily/Ribonuclease H"/>
    <property type="match status" value="1"/>
</dbReference>
<protein>
    <recommendedName>
        <fullName evidence="13 14">Crossover junction endodeoxyribonuclease RuvC</fullName>
        <ecNumber evidence="13 14">3.1.21.10</ecNumber>
    </recommendedName>
    <alternativeName>
        <fullName evidence="13">Holliday junction nuclease RuvC</fullName>
    </alternativeName>
    <alternativeName>
        <fullName evidence="13">Holliday junction resolvase RuvC</fullName>
    </alternativeName>
</protein>
<evidence type="ECO:0000313" key="15">
    <source>
        <dbReference type="EMBL" id="SDF54746.1"/>
    </source>
</evidence>
<dbReference type="PROSITE" id="PS01321">
    <property type="entry name" value="RUVC"/>
    <property type="match status" value="1"/>
</dbReference>
<dbReference type="OrthoDB" id="9805499at2"/>
<comment type="catalytic activity">
    <reaction evidence="12 13">
        <text>Endonucleolytic cleavage at a junction such as a reciprocal single-stranded crossover between two homologous DNA duplexes (Holliday junction).</text>
        <dbReference type="EC" id="3.1.21.10"/>
    </reaction>
</comment>
<dbReference type="InterPro" id="IPR012337">
    <property type="entry name" value="RNaseH-like_sf"/>
</dbReference>
<dbReference type="NCBIfam" id="TIGR00228">
    <property type="entry name" value="ruvC"/>
    <property type="match status" value="1"/>
</dbReference>
<keyword evidence="4 13" id="KW-0479">Metal-binding</keyword>
<feature type="binding site" evidence="13">
    <location>
        <position position="7"/>
    </location>
    <ligand>
        <name>Mg(2+)</name>
        <dbReference type="ChEBI" id="CHEBI:18420"/>
        <label>1</label>
    </ligand>
</feature>
<dbReference type="Pfam" id="PF02075">
    <property type="entry name" value="RuvC"/>
    <property type="match status" value="1"/>
</dbReference>
<evidence type="ECO:0000313" key="16">
    <source>
        <dbReference type="Proteomes" id="UP000199415"/>
    </source>
</evidence>
<comment type="subunit">
    <text evidence="13">Homodimer which binds Holliday junction (HJ) DNA. The HJ becomes 2-fold symmetrical on binding to RuvC with unstacked arms; it has a different conformation from HJ DNA in complex with RuvA. In the full resolvosome a probable DNA-RuvA(4)-RuvB(12)-RuvC(2) complex forms which resolves the HJ.</text>
</comment>
<dbReference type="FunFam" id="3.30.420.10:FF:000002">
    <property type="entry name" value="Crossover junction endodeoxyribonuclease RuvC"/>
    <property type="match status" value="1"/>
</dbReference>
<evidence type="ECO:0000256" key="1">
    <source>
        <dbReference type="ARBA" id="ARBA00009518"/>
    </source>
</evidence>
<dbReference type="CDD" id="cd16962">
    <property type="entry name" value="RuvC"/>
    <property type="match status" value="1"/>
</dbReference>
<dbReference type="Proteomes" id="UP000199415">
    <property type="component" value="Unassembled WGS sequence"/>
</dbReference>
<dbReference type="InterPro" id="IPR036397">
    <property type="entry name" value="RNaseH_sf"/>
</dbReference>
<evidence type="ECO:0000256" key="14">
    <source>
        <dbReference type="NCBIfam" id="TIGR00228"/>
    </source>
</evidence>
<evidence type="ECO:0000256" key="11">
    <source>
        <dbReference type="ARBA" id="ARBA00023204"/>
    </source>
</evidence>
<dbReference type="SUPFAM" id="SSF53098">
    <property type="entry name" value="Ribonuclease H-like"/>
    <property type="match status" value="1"/>
</dbReference>
<evidence type="ECO:0000256" key="7">
    <source>
        <dbReference type="ARBA" id="ARBA00022801"/>
    </source>
</evidence>
<reference evidence="15 16" key="1">
    <citation type="submission" date="2016-10" db="EMBL/GenBank/DDBJ databases">
        <authorList>
            <person name="de Groot N.N."/>
        </authorList>
    </citation>
    <scope>NUCLEOTIDE SEQUENCE [LARGE SCALE GENOMIC DNA]</scope>
    <source>
        <strain evidence="15 16">DSM 25584</strain>
    </source>
</reference>